<feature type="transmembrane region" description="Helical" evidence="1">
    <location>
        <begin position="41"/>
        <end position="59"/>
    </location>
</feature>
<evidence type="ECO:0000313" key="2">
    <source>
        <dbReference type="EMBL" id="MFC5139919.1"/>
    </source>
</evidence>
<comment type="caution">
    <text evidence="2">The sequence shown here is derived from an EMBL/GenBank/DDBJ whole genome shotgun (WGS) entry which is preliminary data.</text>
</comment>
<dbReference type="EMBL" id="JBHSKG010000008">
    <property type="protein sequence ID" value="MFC5139919.1"/>
    <property type="molecule type" value="Genomic_DNA"/>
</dbReference>
<keyword evidence="1" id="KW-0472">Membrane</keyword>
<proteinExistence type="predicted"/>
<evidence type="ECO:0000313" key="3">
    <source>
        <dbReference type="Proteomes" id="UP001596175"/>
    </source>
</evidence>
<name>A0ABV9ZKB8_9PSEU</name>
<keyword evidence="1" id="KW-1133">Transmembrane helix</keyword>
<reference evidence="3" key="1">
    <citation type="journal article" date="2019" name="Int. J. Syst. Evol. Microbiol.">
        <title>The Global Catalogue of Microorganisms (GCM) 10K type strain sequencing project: providing services to taxonomists for standard genome sequencing and annotation.</title>
        <authorList>
            <consortium name="The Broad Institute Genomics Platform"/>
            <consortium name="The Broad Institute Genome Sequencing Center for Infectious Disease"/>
            <person name="Wu L."/>
            <person name="Ma J."/>
        </authorList>
    </citation>
    <scope>NUCLEOTIDE SEQUENCE [LARGE SCALE GENOMIC DNA]</scope>
    <source>
        <strain evidence="3">XZYJ18</strain>
    </source>
</reference>
<dbReference type="RefSeq" id="WP_378022099.1">
    <property type="nucleotide sequence ID" value="NZ_JBHSKG010000008.1"/>
</dbReference>
<dbReference type="Pfam" id="PF11239">
    <property type="entry name" value="DUF3040"/>
    <property type="match status" value="1"/>
</dbReference>
<keyword evidence="3" id="KW-1185">Reference proteome</keyword>
<dbReference type="Proteomes" id="UP001596175">
    <property type="component" value="Unassembled WGS sequence"/>
</dbReference>
<organism evidence="2 3">
    <name type="scientific">Actinomycetospora rhizophila</name>
    <dbReference type="NCBI Taxonomy" id="1416876"/>
    <lineage>
        <taxon>Bacteria</taxon>
        <taxon>Bacillati</taxon>
        <taxon>Actinomycetota</taxon>
        <taxon>Actinomycetes</taxon>
        <taxon>Pseudonocardiales</taxon>
        <taxon>Pseudonocardiaceae</taxon>
        <taxon>Actinomycetospora</taxon>
    </lineage>
</organism>
<dbReference type="InterPro" id="IPR021401">
    <property type="entry name" value="DUF3040"/>
</dbReference>
<gene>
    <name evidence="2" type="ORF">ACFPK1_16895</name>
</gene>
<sequence>MDDVERRALDDIEGRLAADDPQWAGVFDAQQARLRTTRPAWMQRLLVGGAVLMGALTLIMVVAGIPSLTALFVLSGAGFLWLVHRPSRS</sequence>
<evidence type="ECO:0000256" key="1">
    <source>
        <dbReference type="SAM" id="Phobius"/>
    </source>
</evidence>
<accession>A0ABV9ZKB8</accession>
<protein>
    <submittedName>
        <fullName evidence="2">DUF3040 domain-containing protein</fullName>
    </submittedName>
</protein>
<keyword evidence="1" id="KW-0812">Transmembrane</keyword>